<protein>
    <submittedName>
        <fullName evidence="1">Uncharacterized protein</fullName>
    </submittedName>
</protein>
<reference evidence="1" key="1">
    <citation type="journal article" date="2020" name="Nature">
        <title>Giant virus diversity and host interactions through global metagenomics.</title>
        <authorList>
            <person name="Schulz F."/>
            <person name="Roux S."/>
            <person name="Paez-Espino D."/>
            <person name="Jungbluth S."/>
            <person name="Walsh D.A."/>
            <person name="Denef V.J."/>
            <person name="McMahon K.D."/>
            <person name="Konstantinidis K.T."/>
            <person name="Eloe-Fadrosh E.A."/>
            <person name="Kyrpides N.C."/>
            <person name="Woyke T."/>
        </authorList>
    </citation>
    <scope>NUCLEOTIDE SEQUENCE</scope>
    <source>
        <strain evidence="1">GVMAG-M-3300023179-73</strain>
    </source>
</reference>
<accession>A0A6C0H7X3</accession>
<dbReference type="EMBL" id="MN739894">
    <property type="protein sequence ID" value="QHT76316.1"/>
    <property type="molecule type" value="Genomic_DNA"/>
</dbReference>
<sequence>MKISSVITIVVTCTLEHLGYFGLRYTKIKLSDVVSLTKDTSKR</sequence>
<organism evidence="1">
    <name type="scientific">viral metagenome</name>
    <dbReference type="NCBI Taxonomy" id="1070528"/>
    <lineage>
        <taxon>unclassified sequences</taxon>
        <taxon>metagenomes</taxon>
        <taxon>organismal metagenomes</taxon>
    </lineage>
</organism>
<proteinExistence type="predicted"/>
<name>A0A6C0H7X3_9ZZZZ</name>
<dbReference type="AlphaFoldDB" id="A0A6C0H7X3"/>
<evidence type="ECO:0000313" key="1">
    <source>
        <dbReference type="EMBL" id="QHT76316.1"/>
    </source>
</evidence>